<evidence type="ECO:0000313" key="2">
    <source>
        <dbReference type="EMBL" id="OHU94269.1"/>
    </source>
</evidence>
<proteinExistence type="predicted"/>
<dbReference type="Proteomes" id="UP000180253">
    <property type="component" value="Unassembled WGS sequence"/>
</dbReference>
<protein>
    <recommendedName>
        <fullName evidence="1">HMA domain-containing protein</fullName>
    </recommendedName>
</protein>
<accession>A0A1S1N3L4</accession>
<comment type="caution">
    <text evidence="2">The sequence shown here is derived from an EMBL/GenBank/DDBJ whole genome shotgun (WGS) entry which is preliminary data.</text>
</comment>
<evidence type="ECO:0000313" key="3">
    <source>
        <dbReference type="Proteomes" id="UP000180253"/>
    </source>
</evidence>
<name>A0A1S1N3L4_9GAMM</name>
<dbReference type="AlphaFoldDB" id="A0A1S1N3L4"/>
<feature type="domain" description="HMA" evidence="1">
    <location>
        <begin position="4"/>
        <end position="55"/>
    </location>
</feature>
<dbReference type="OrthoDB" id="9814359at2"/>
<dbReference type="EMBL" id="MNAN01000034">
    <property type="protein sequence ID" value="OHU94269.1"/>
    <property type="molecule type" value="Genomic_DNA"/>
</dbReference>
<dbReference type="RefSeq" id="WP_070992709.1">
    <property type="nucleotide sequence ID" value="NZ_CBCSHD010000009.1"/>
</dbReference>
<evidence type="ECO:0000259" key="1">
    <source>
        <dbReference type="Pfam" id="PF00403"/>
    </source>
</evidence>
<gene>
    <name evidence="2" type="ORF">BIW53_14385</name>
</gene>
<dbReference type="CDD" id="cd00371">
    <property type="entry name" value="HMA"/>
    <property type="match status" value="1"/>
</dbReference>
<organism evidence="2 3">
    <name type="scientific">Pseudoalteromonas byunsanensis</name>
    <dbReference type="NCBI Taxonomy" id="327939"/>
    <lineage>
        <taxon>Bacteria</taxon>
        <taxon>Pseudomonadati</taxon>
        <taxon>Pseudomonadota</taxon>
        <taxon>Gammaproteobacteria</taxon>
        <taxon>Alteromonadales</taxon>
        <taxon>Pseudoalteromonadaceae</taxon>
        <taxon>Pseudoalteromonas</taxon>
    </lineage>
</organism>
<dbReference type="GO" id="GO:0046872">
    <property type="term" value="F:metal ion binding"/>
    <property type="evidence" value="ECO:0007669"/>
    <property type="project" value="InterPro"/>
</dbReference>
<dbReference type="Gene3D" id="3.30.70.100">
    <property type="match status" value="1"/>
</dbReference>
<dbReference type="Pfam" id="PF00403">
    <property type="entry name" value="HMA"/>
    <property type="match status" value="1"/>
</dbReference>
<sequence length="77" mass="8806">MLEFEISNMSCSLCAEKIKVAIKNICEQCLVQIDLNTKRMTVESQLKEDILLFTLDEMGYKAKAMTNLCCLDHACKR</sequence>
<reference evidence="2 3" key="1">
    <citation type="submission" date="2016-10" db="EMBL/GenBank/DDBJ databases">
        <title>Pseudoalteromonas amylolytica sp. nov., isolated from the surface seawater.</title>
        <authorList>
            <person name="Wu Y.-H."/>
            <person name="Cheng H."/>
            <person name="Jin X.-B."/>
            <person name="Wang C.-S."/>
            <person name="Xu X.-W."/>
        </authorList>
    </citation>
    <scope>NUCLEOTIDE SEQUENCE [LARGE SCALE GENOMIC DNA]</scope>
    <source>
        <strain evidence="2 3">JCM 12483</strain>
    </source>
</reference>
<dbReference type="InterPro" id="IPR006121">
    <property type="entry name" value="HMA_dom"/>
</dbReference>
<keyword evidence="3" id="KW-1185">Reference proteome</keyword>
<dbReference type="SUPFAM" id="SSF55008">
    <property type="entry name" value="HMA, heavy metal-associated domain"/>
    <property type="match status" value="1"/>
</dbReference>
<dbReference type="InterPro" id="IPR036163">
    <property type="entry name" value="HMA_dom_sf"/>
</dbReference>
<dbReference type="STRING" id="327939.BIW53_14385"/>